<dbReference type="SUPFAM" id="SSF50978">
    <property type="entry name" value="WD40 repeat-like"/>
    <property type="match status" value="1"/>
</dbReference>
<dbReference type="InterPro" id="IPR019775">
    <property type="entry name" value="WD40_repeat_CS"/>
</dbReference>
<sequence>MPRRDFVSPDRIEKGELWGSGGFGLVYEGRVHLKTGEWVKVALKVLAPQLDRDARARKQYANEVQATLETARWCKHVVQCIGWTKLGPQQSLCLIMKFYEHGTLQDLLRKNPATGLARESDDPGDRLPLPLIVRIAMDVAQGLAELHEGRMANEDLKPGNVLLDSDYHAVLSDFGLSKFFGGLGTEQLSTQHVRGTSPFLPPEKLRSSDPRLTYDLAVDMWAFGILLGQMVTVDLLYPYGPGVTWENVRNQLVYDREAPEPPPIPEAPRLQQLIRACLQLDPARRITAPRAVQELWSIQEELHGAAGSNQGDPARTPKLRTGTIFSATLAGHKKSVCSVAFTPDGATLVSGSDDKTVKLWDVASGCCTATLEGHRSYVLCVAVSGDGRTAASGCGQLFSSDKSVKLWRLSSQRCTATLTGHTDWVRCVAFSPDGSTIASGSHLSDKTIKLWSASTGNHMATLKGHSDTVCAVAFSRDGTRLASGSDDYTVGLWDLRGGAQLCMLLKGHTKYVMSVVFRPNGAHVLSGSCDKTIRVWDATTGACTRTLIGHGFDVNSVALTPDGALAVSGSYGETIKIWDWKGSGACLATLEGHTDSVRSVAVSPDGRTVASGSDDRTIKLNFCSPCMAVPDVRLPGQFPSPCSFEEEACPYLLKH</sequence>
<dbReference type="EMBL" id="MU070000">
    <property type="protein sequence ID" value="KAF5830846.1"/>
    <property type="molecule type" value="Genomic_DNA"/>
</dbReference>
<dbReference type="SUPFAM" id="SSF56112">
    <property type="entry name" value="Protein kinase-like (PK-like)"/>
    <property type="match status" value="1"/>
</dbReference>
<dbReference type="Gene3D" id="1.10.510.10">
    <property type="entry name" value="Transferase(Phosphotransferase) domain 1"/>
    <property type="match status" value="1"/>
</dbReference>
<proteinExistence type="predicted"/>
<dbReference type="PROSITE" id="PS50011">
    <property type="entry name" value="PROTEIN_KINASE_DOM"/>
    <property type="match status" value="1"/>
</dbReference>
<feature type="repeat" description="WD" evidence="3">
    <location>
        <begin position="590"/>
        <end position="620"/>
    </location>
</feature>
<dbReference type="PRINTS" id="PR00320">
    <property type="entry name" value="GPROTEINBRPT"/>
</dbReference>
<dbReference type="InterPro" id="IPR011009">
    <property type="entry name" value="Kinase-like_dom_sf"/>
</dbReference>
<keyword evidence="2" id="KW-0677">Repeat</keyword>
<dbReference type="InterPro" id="IPR001680">
    <property type="entry name" value="WD40_rpt"/>
</dbReference>
<protein>
    <submittedName>
        <fullName evidence="5">WD40-repeat-containing domain protein</fullName>
    </submittedName>
</protein>
<evidence type="ECO:0000313" key="5">
    <source>
        <dbReference type="EMBL" id="KAF5830846.1"/>
    </source>
</evidence>
<feature type="repeat" description="WD" evidence="3">
    <location>
        <begin position="329"/>
        <end position="370"/>
    </location>
</feature>
<feature type="repeat" description="WD" evidence="3">
    <location>
        <begin position="547"/>
        <end position="579"/>
    </location>
</feature>
<evidence type="ECO:0000259" key="4">
    <source>
        <dbReference type="PROSITE" id="PS50011"/>
    </source>
</evidence>
<dbReference type="SMART" id="SM00220">
    <property type="entry name" value="S_TKc"/>
    <property type="match status" value="1"/>
</dbReference>
<feature type="repeat" description="WD" evidence="3">
    <location>
        <begin position="462"/>
        <end position="503"/>
    </location>
</feature>
<feature type="repeat" description="WD" evidence="3">
    <location>
        <begin position="418"/>
        <end position="461"/>
    </location>
</feature>
<evidence type="ECO:0000313" key="6">
    <source>
        <dbReference type="Proteomes" id="UP000815325"/>
    </source>
</evidence>
<dbReference type="Pfam" id="PF00400">
    <property type="entry name" value="WD40"/>
    <property type="match status" value="7"/>
</dbReference>
<accession>A0ABQ7G8B6</accession>
<dbReference type="Proteomes" id="UP000815325">
    <property type="component" value="Unassembled WGS sequence"/>
</dbReference>
<keyword evidence="1 3" id="KW-0853">WD repeat</keyword>
<dbReference type="Gene3D" id="2.130.10.10">
    <property type="entry name" value="YVTN repeat-like/Quinoprotein amine dehydrogenase"/>
    <property type="match status" value="3"/>
</dbReference>
<dbReference type="InterPro" id="IPR015943">
    <property type="entry name" value="WD40/YVTN_repeat-like_dom_sf"/>
</dbReference>
<name>A0ABQ7G8B6_DUNSA</name>
<dbReference type="SMART" id="SM00320">
    <property type="entry name" value="WD40"/>
    <property type="match status" value="7"/>
</dbReference>
<dbReference type="InterPro" id="IPR000719">
    <property type="entry name" value="Prot_kinase_dom"/>
</dbReference>
<gene>
    <name evidence="5" type="ORF">DUNSADRAFT_13947</name>
</gene>
<evidence type="ECO:0000256" key="1">
    <source>
        <dbReference type="ARBA" id="ARBA00022574"/>
    </source>
</evidence>
<feature type="repeat" description="WD" evidence="3">
    <location>
        <begin position="505"/>
        <end position="546"/>
    </location>
</feature>
<comment type="caution">
    <text evidence="5">The sequence shown here is derived from an EMBL/GenBank/DDBJ whole genome shotgun (WGS) entry which is preliminary data.</text>
</comment>
<dbReference type="InterPro" id="IPR020472">
    <property type="entry name" value="WD40_PAC1"/>
</dbReference>
<dbReference type="CDD" id="cd00200">
    <property type="entry name" value="WD40"/>
    <property type="match status" value="1"/>
</dbReference>
<evidence type="ECO:0000256" key="2">
    <source>
        <dbReference type="ARBA" id="ARBA00022737"/>
    </source>
</evidence>
<dbReference type="CDD" id="cd00180">
    <property type="entry name" value="PKc"/>
    <property type="match status" value="1"/>
</dbReference>
<reference evidence="5" key="1">
    <citation type="submission" date="2017-08" db="EMBL/GenBank/DDBJ databases">
        <authorList>
            <person name="Polle J.E."/>
            <person name="Barry K."/>
            <person name="Cushman J."/>
            <person name="Schmutz J."/>
            <person name="Tran D."/>
            <person name="Hathwaick L.T."/>
            <person name="Yim W.C."/>
            <person name="Jenkins J."/>
            <person name="Mckie-Krisberg Z.M."/>
            <person name="Prochnik S."/>
            <person name="Lindquist E."/>
            <person name="Dockter R.B."/>
            <person name="Adam C."/>
            <person name="Molina H."/>
            <person name="Bunkerborg J."/>
            <person name="Jin E."/>
            <person name="Buchheim M."/>
            <person name="Magnuson J."/>
        </authorList>
    </citation>
    <scope>NUCLEOTIDE SEQUENCE</scope>
    <source>
        <strain evidence="5">CCAP 19/18</strain>
    </source>
</reference>
<dbReference type="PANTHER" id="PTHR22847:SF637">
    <property type="entry name" value="WD REPEAT DOMAIN 5B"/>
    <property type="match status" value="1"/>
</dbReference>
<dbReference type="PROSITE" id="PS00678">
    <property type="entry name" value="WD_REPEATS_1"/>
    <property type="match status" value="3"/>
</dbReference>
<dbReference type="Pfam" id="PF00069">
    <property type="entry name" value="Pkinase"/>
    <property type="match status" value="1"/>
</dbReference>
<dbReference type="PROSITE" id="PS50294">
    <property type="entry name" value="WD_REPEATS_REGION"/>
    <property type="match status" value="5"/>
</dbReference>
<organism evidence="5 6">
    <name type="scientific">Dunaliella salina</name>
    <name type="common">Green alga</name>
    <name type="synonym">Protococcus salinus</name>
    <dbReference type="NCBI Taxonomy" id="3046"/>
    <lineage>
        <taxon>Eukaryota</taxon>
        <taxon>Viridiplantae</taxon>
        <taxon>Chlorophyta</taxon>
        <taxon>core chlorophytes</taxon>
        <taxon>Chlorophyceae</taxon>
        <taxon>CS clade</taxon>
        <taxon>Chlamydomonadales</taxon>
        <taxon>Dunaliellaceae</taxon>
        <taxon>Dunaliella</taxon>
    </lineage>
</organism>
<dbReference type="PANTHER" id="PTHR22847">
    <property type="entry name" value="WD40 REPEAT PROTEIN"/>
    <property type="match status" value="1"/>
</dbReference>
<dbReference type="InterPro" id="IPR036322">
    <property type="entry name" value="WD40_repeat_dom_sf"/>
</dbReference>
<dbReference type="PROSITE" id="PS50082">
    <property type="entry name" value="WD_REPEATS_2"/>
    <property type="match status" value="6"/>
</dbReference>
<evidence type="ECO:0000256" key="3">
    <source>
        <dbReference type="PROSITE-ProRule" id="PRU00221"/>
    </source>
</evidence>
<feature type="domain" description="Protein kinase" evidence="4">
    <location>
        <begin position="12"/>
        <end position="297"/>
    </location>
</feature>
<keyword evidence="6" id="KW-1185">Reference proteome</keyword>